<feature type="transmembrane region" description="Helical" evidence="9">
    <location>
        <begin position="20"/>
        <end position="39"/>
    </location>
</feature>
<evidence type="ECO:0000256" key="8">
    <source>
        <dbReference type="ARBA" id="ARBA00023136"/>
    </source>
</evidence>
<dbReference type="SUPFAM" id="SSF90123">
    <property type="entry name" value="ABC transporter transmembrane region"/>
    <property type="match status" value="1"/>
</dbReference>
<dbReference type="GO" id="GO:0016887">
    <property type="term" value="F:ATP hydrolysis activity"/>
    <property type="evidence" value="ECO:0007669"/>
    <property type="project" value="InterPro"/>
</dbReference>
<reference evidence="12 13" key="1">
    <citation type="submission" date="2006-02" db="EMBL/GenBank/DDBJ databases">
        <authorList>
            <person name="Pinhassi J."/>
            <person name="Pedros-Alio C."/>
            <person name="Ferriera S."/>
            <person name="Johnson J."/>
            <person name="Kravitz S."/>
            <person name="Halpern A."/>
            <person name="Remington K."/>
            <person name="Beeson K."/>
            <person name="Tran B."/>
            <person name="Rogers Y.-H."/>
            <person name="Friedman R."/>
            <person name="Venter J.C."/>
        </authorList>
    </citation>
    <scope>NUCLEOTIDE SEQUENCE [LARGE SCALE GENOMIC DNA]</scope>
    <source>
        <strain evidence="12 13">MED297</strain>
    </source>
</reference>
<dbReference type="InterPro" id="IPR039421">
    <property type="entry name" value="Type_1_exporter"/>
</dbReference>
<dbReference type="SMART" id="SM00382">
    <property type="entry name" value="AAA"/>
    <property type="match status" value="1"/>
</dbReference>
<dbReference type="Pfam" id="PF00005">
    <property type="entry name" value="ABC_tran"/>
    <property type="match status" value="1"/>
</dbReference>
<protein>
    <submittedName>
        <fullName evidence="12">ABC transporter, ATP-binding/permease protein</fullName>
    </submittedName>
</protein>
<dbReference type="InterPro" id="IPR003593">
    <property type="entry name" value="AAA+_ATPase"/>
</dbReference>
<evidence type="ECO:0000259" key="10">
    <source>
        <dbReference type="PROSITE" id="PS50893"/>
    </source>
</evidence>
<gene>
    <name evidence="12" type="ORF">MED297_21237</name>
</gene>
<dbReference type="PROSITE" id="PS50929">
    <property type="entry name" value="ABC_TM1F"/>
    <property type="match status" value="1"/>
</dbReference>
<keyword evidence="3" id="KW-1003">Cell membrane</keyword>
<dbReference type="GO" id="GO:0005886">
    <property type="term" value="C:plasma membrane"/>
    <property type="evidence" value="ECO:0007669"/>
    <property type="project" value="UniProtKB-SubCell"/>
</dbReference>
<dbReference type="Pfam" id="PF00664">
    <property type="entry name" value="ABC_membrane"/>
    <property type="match status" value="1"/>
</dbReference>
<evidence type="ECO:0000256" key="3">
    <source>
        <dbReference type="ARBA" id="ARBA00022475"/>
    </source>
</evidence>
<keyword evidence="7 9" id="KW-1133">Transmembrane helix</keyword>
<dbReference type="InterPro" id="IPR036640">
    <property type="entry name" value="ABC1_TM_sf"/>
</dbReference>
<dbReference type="STRING" id="314283.MED297_21237"/>
<evidence type="ECO:0000313" key="12">
    <source>
        <dbReference type="EMBL" id="EAR11453.1"/>
    </source>
</evidence>
<keyword evidence="8 9" id="KW-0472">Membrane</keyword>
<comment type="subcellular location">
    <subcellularLocation>
        <location evidence="1">Cell membrane</location>
        <topology evidence="1">Multi-pass membrane protein</topology>
    </subcellularLocation>
</comment>
<dbReference type="GO" id="GO:0005524">
    <property type="term" value="F:ATP binding"/>
    <property type="evidence" value="ECO:0007669"/>
    <property type="project" value="UniProtKB-KW"/>
</dbReference>
<dbReference type="PROSITE" id="PS50893">
    <property type="entry name" value="ABC_TRANSPORTER_2"/>
    <property type="match status" value="1"/>
</dbReference>
<evidence type="ECO:0000256" key="2">
    <source>
        <dbReference type="ARBA" id="ARBA00022448"/>
    </source>
</evidence>
<sequence>MNKSKHHHRILVDLIRNKRWHYLGSVVAVSIASYFMFLVPTIGQVVIDRVITDPPVVSDSLLNRLIDWTGGAETLSEHLWWAGLAIVLTTALAGAFMYLKDYLAARACEDTVRDLREQLFAHIHRLSETYLNGADSGDIVQRCTSDMDTLRQFLTMQVMDMGRTVVLMCIVVPLMFMVSPIMAGVSLFMLPIVFTFAWVYFGRVKGLFQEVDEAEGELTTIVQENLTGIRVVRAFARQDYECEKFEQGNARYRDLNFKLIRMLSNFWASSDLLCLIQNGFVLVGGGYLASIGVITVGTYFAFMLYANMLIWPIRQLGQQLSEAGKATVAIGRIQEILDAPEESTSDREQDIPESVTGDIEFDRVTFGFDPAKPVLKNVSFQIKAGETIAIVGPTGAGKSTLIQLLMRLHDANEGRIRLGGYDLTEVSRQSVRRRIGTLLQEPFLFSRSLRDNIKFGRANASDAQMIRSTTDAAVHHTIEAFQQGYDTVIGERGVSLSGGQKQRVTLSRTLLREVPVLVLDDTLSAVDSNTEREILKALGRKRGEQTLLIITHRISVCRQADRVFVMQDGQLTEQGTHEQLQQVPGFYQQLWTIQSGQKAQFEADADAEPADLHRPIAPVG</sequence>
<dbReference type="InterPro" id="IPR027417">
    <property type="entry name" value="P-loop_NTPase"/>
</dbReference>
<dbReference type="HOGENOM" id="CLU_000604_84_3_6"/>
<dbReference type="PANTHER" id="PTHR43394">
    <property type="entry name" value="ATP-DEPENDENT PERMEASE MDL1, MITOCHONDRIAL"/>
    <property type="match status" value="1"/>
</dbReference>
<dbReference type="RefSeq" id="WP_008045120.1">
    <property type="nucleotide sequence ID" value="NZ_CH724151.1"/>
</dbReference>
<evidence type="ECO:0000256" key="9">
    <source>
        <dbReference type="SAM" id="Phobius"/>
    </source>
</evidence>
<comment type="caution">
    <text evidence="12">The sequence shown here is derived from an EMBL/GenBank/DDBJ whole genome shotgun (WGS) entry which is preliminary data.</text>
</comment>
<dbReference type="Gene3D" id="3.40.50.300">
    <property type="entry name" value="P-loop containing nucleotide triphosphate hydrolases"/>
    <property type="match status" value="1"/>
</dbReference>
<dbReference type="Gene3D" id="1.20.1560.10">
    <property type="entry name" value="ABC transporter type 1, transmembrane domain"/>
    <property type="match status" value="1"/>
</dbReference>
<dbReference type="PANTHER" id="PTHR43394:SF1">
    <property type="entry name" value="ATP-BINDING CASSETTE SUB-FAMILY B MEMBER 10, MITOCHONDRIAL"/>
    <property type="match status" value="1"/>
</dbReference>
<organism evidence="12 13">
    <name type="scientific">Reinekea blandensis MED297</name>
    <dbReference type="NCBI Taxonomy" id="314283"/>
    <lineage>
        <taxon>Bacteria</taxon>
        <taxon>Pseudomonadati</taxon>
        <taxon>Pseudomonadota</taxon>
        <taxon>Gammaproteobacteria</taxon>
        <taxon>Oceanospirillales</taxon>
        <taxon>Saccharospirillaceae</taxon>
        <taxon>Reinekea</taxon>
    </lineage>
</organism>
<dbReference type="Proteomes" id="UP000005953">
    <property type="component" value="Unassembled WGS sequence"/>
</dbReference>
<evidence type="ECO:0000256" key="7">
    <source>
        <dbReference type="ARBA" id="ARBA00022989"/>
    </source>
</evidence>
<dbReference type="InterPro" id="IPR003439">
    <property type="entry name" value="ABC_transporter-like_ATP-bd"/>
</dbReference>
<dbReference type="InterPro" id="IPR017871">
    <property type="entry name" value="ABC_transporter-like_CS"/>
</dbReference>
<dbReference type="CDD" id="cd18542">
    <property type="entry name" value="ABC_6TM_YknU_like"/>
    <property type="match status" value="1"/>
</dbReference>
<dbReference type="GO" id="GO:0015421">
    <property type="term" value="F:ABC-type oligopeptide transporter activity"/>
    <property type="evidence" value="ECO:0007669"/>
    <property type="project" value="TreeGrafter"/>
</dbReference>
<evidence type="ECO:0000313" key="13">
    <source>
        <dbReference type="Proteomes" id="UP000005953"/>
    </source>
</evidence>
<feature type="transmembrane region" description="Helical" evidence="9">
    <location>
        <begin position="184"/>
        <end position="201"/>
    </location>
</feature>
<feature type="transmembrane region" description="Helical" evidence="9">
    <location>
        <begin position="79"/>
        <end position="99"/>
    </location>
</feature>
<feature type="domain" description="ABC transmembrane type-1" evidence="11">
    <location>
        <begin position="23"/>
        <end position="325"/>
    </location>
</feature>
<name>A4BA02_9GAMM</name>
<keyword evidence="5" id="KW-0547">Nucleotide-binding</keyword>
<dbReference type="FunFam" id="3.40.50.300:FF:000221">
    <property type="entry name" value="Multidrug ABC transporter ATP-binding protein"/>
    <property type="match status" value="1"/>
</dbReference>
<evidence type="ECO:0000256" key="4">
    <source>
        <dbReference type="ARBA" id="ARBA00022692"/>
    </source>
</evidence>
<dbReference type="AlphaFoldDB" id="A4BA02"/>
<dbReference type="SUPFAM" id="SSF52540">
    <property type="entry name" value="P-loop containing nucleoside triphosphate hydrolases"/>
    <property type="match status" value="1"/>
</dbReference>
<keyword evidence="2" id="KW-0813">Transport</keyword>
<proteinExistence type="predicted"/>
<keyword evidence="6 12" id="KW-0067">ATP-binding</keyword>
<evidence type="ECO:0000256" key="1">
    <source>
        <dbReference type="ARBA" id="ARBA00004651"/>
    </source>
</evidence>
<dbReference type="OrthoDB" id="9806127at2"/>
<dbReference type="PROSITE" id="PS00211">
    <property type="entry name" value="ABC_TRANSPORTER_1"/>
    <property type="match status" value="1"/>
</dbReference>
<dbReference type="InterPro" id="IPR011527">
    <property type="entry name" value="ABC1_TM_dom"/>
</dbReference>
<feature type="domain" description="ABC transporter" evidence="10">
    <location>
        <begin position="359"/>
        <end position="593"/>
    </location>
</feature>
<evidence type="ECO:0000256" key="6">
    <source>
        <dbReference type="ARBA" id="ARBA00022840"/>
    </source>
</evidence>
<evidence type="ECO:0000256" key="5">
    <source>
        <dbReference type="ARBA" id="ARBA00022741"/>
    </source>
</evidence>
<accession>A4BA02</accession>
<keyword evidence="13" id="KW-1185">Reference proteome</keyword>
<feature type="transmembrane region" description="Helical" evidence="9">
    <location>
        <begin position="286"/>
        <end position="306"/>
    </location>
</feature>
<feature type="transmembrane region" description="Helical" evidence="9">
    <location>
        <begin position="161"/>
        <end position="178"/>
    </location>
</feature>
<dbReference type="EMBL" id="AAOE01000001">
    <property type="protein sequence ID" value="EAR11453.1"/>
    <property type="molecule type" value="Genomic_DNA"/>
</dbReference>
<evidence type="ECO:0000259" key="11">
    <source>
        <dbReference type="PROSITE" id="PS50929"/>
    </source>
</evidence>
<keyword evidence="4 9" id="KW-0812">Transmembrane</keyword>